<evidence type="ECO:0000313" key="2">
    <source>
        <dbReference type="EMBL" id="KAJ7222446.1"/>
    </source>
</evidence>
<dbReference type="Gene3D" id="3.60.10.10">
    <property type="entry name" value="Endonuclease/exonuclease/phosphatase"/>
    <property type="match status" value="1"/>
</dbReference>
<comment type="caution">
    <text evidence="2">The sequence shown here is derived from an EMBL/GenBank/DDBJ whole genome shotgun (WGS) entry which is preliminary data.</text>
</comment>
<organism evidence="2 3">
    <name type="scientific">Mycena pura</name>
    <dbReference type="NCBI Taxonomy" id="153505"/>
    <lineage>
        <taxon>Eukaryota</taxon>
        <taxon>Fungi</taxon>
        <taxon>Dikarya</taxon>
        <taxon>Basidiomycota</taxon>
        <taxon>Agaricomycotina</taxon>
        <taxon>Agaricomycetes</taxon>
        <taxon>Agaricomycetidae</taxon>
        <taxon>Agaricales</taxon>
        <taxon>Marasmiineae</taxon>
        <taxon>Mycenaceae</taxon>
        <taxon>Mycena</taxon>
    </lineage>
</organism>
<name>A0AAD7E0X6_9AGAR</name>
<evidence type="ECO:0000313" key="3">
    <source>
        <dbReference type="Proteomes" id="UP001219525"/>
    </source>
</evidence>
<reference evidence="2" key="1">
    <citation type="submission" date="2023-03" db="EMBL/GenBank/DDBJ databases">
        <title>Massive genome expansion in bonnet fungi (Mycena s.s.) driven by repeated elements and novel gene families across ecological guilds.</title>
        <authorList>
            <consortium name="Lawrence Berkeley National Laboratory"/>
            <person name="Harder C.B."/>
            <person name="Miyauchi S."/>
            <person name="Viragh M."/>
            <person name="Kuo A."/>
            <person name="Thoen E."/>
            <person name="Andreopoulos B."/>
            <person name="Lu D."/>
            <person name="Skrede I."/>
            <person name="Drula E."/>
            <person name="Henrissat B."/>
            <person name="Morin E."/>
            <person name="Kohler A."/>
            <person name="Barry K."/>
            <person name="LaButti K."/>
            <person name="Morin E."/>
            <person name="Salamov A."/>
            <person name="Lipzen A."/>
            <person name="Mereny Z."/>
            <person name="Hegedus B."/>
            <person name="Baldrian P."/>
            <person name="Stursova M."/>
            <person name="Weitz H."/>
            <person name="Taylor A."/>
            <person name="Grigoriev I.V."/>
            <person name="Nagy L.G."/>
            <person name="Martin F."/>
            <person name="Kauserud H."/>
        </authorList>
    </citation>
    <scope>NUCLEOTIDE SEQUENCE</scope>
    <source>
        <strain evidence="2">9144</strain>
    </source>
</reference>
<evidence type="ECO:0000256" key="1">
    <source>
        <dbReference type="SAM" id="MobiDB-lite"/>
    </source>
</evidence>
<dbReference type="SUPFAM" id="SSF56219">
    <property type="entry name" value="DNase I-like"/>
    <property type="match status" value="1"/>
</dbReference>
<dbReference type="Proteomes" id="UP001219525">
    <property type="component" value="Unassembled WGS sequence"/>
</dbReference>
<dbReference type="InterPro" id="IPR036691">
    <property type="entry name" value="Endo/exonu/phosph_ase_sf"/>
</dbReference>
<feature type="region of interest" description="Disordered" evidence="1">
    <location>
        <begin position="304"/>
        <end position="353"/>
    </location>
</feature>
<dbReference type="AlphaFoldDB" id="A0AAD7E0X6"/>
<sequence>MLEENIGLLVVSETHMSQAQVTEIEESHMKKRLKIFNSPDPDNPSTKGIALVVNRETMNIHGIRINYLIPGRALLAVVPYHGKHTHTVLALYGPTESVAEKVDFYDQLCNLYLTTDLPVPDSLVGDLNFVEDERDRLPHHPDDARVVTAFLRLKRLLGLCDGWRDTNPDELAYTYVSTRKDPTLSRLDRIYVPPAAMKFSRNWEISDALGKLTDHKMITVTINAPGSPFIGPGRYTLPLFLVHDKDFTTFAVNRFAKLEQELTQVRTEKYALVEALERGRALAKTKIGASAQKRLKNRKQIALKLNPGRRTESPTGPADGSGSRGCSLVQRKRRDHRPDFREQTSGNKGAGPH</sequence>
<accession>A0AAD7E0X6</accession>
<proteinExistence type="predicted"/>
<protein>
    <recommendedName>
        <fullName evidence="4">DNase I-like protein</fullName>
    </recommendedName>
</protein>
<keyword evidence="3" id="KW-1185">Reference proteome</keyword>
<gene>
    <name evidence="2" type="ORF">GGX14DRAFT_532294</name>
</gene>
<evidence type="ECO:0008006" key="4">
    <source>
        <dbReference type="Google" id="ProtNLM"/>
    </source>
</evidence>
<dbReference type="EMBL" id="JARJCW010000007">
    <property type="protein sequence ID" value="KAJ7222446.1"/>
    <property type="molecule type" value="Genomic_DNA"/>
</dbReference>